<dbReference type="OrthoDB" id="10261753at2759"/>
<evidence type="ECO:0000313" key="3">
    <source>
        <dbReference type="Proteomes" id="UP000835206"/>
    </source>
</evidence>
<dbReference type="KEGG" id="bter:100650778"/>
<accession>A0A9B0F6A1</accession>
<evidence type="ECO:0000313" key="4">
    <source>
        <dbReference type="RefSeq" id="XP_003398560.2"/>
    </source>
</evidence>
<reference evidence="4" key="1">
    <citation type="submission" date="2025-08" db="UniProtKB">
        <authorList>
            <consortium name="RefSeq"/>
        </authorList>
    </citation>
    <scope>IDENTIFICATION</scope>
</reference>
<protein>
    <submittedName>
        <fullName evidence="4">Immunoglobulin-binding protein 1</fullName>
    </submittedName>
</protein>
<dbReference type="PANTHER" id="PTHR10933:SF9">
    <property type="entry name" value="IMMUNOGLOBULIN-BINDING PROTEIN 1"/>
    <property type="match status" value="1"/>
</dbReference>
<dbReference type="GeneID" id="100650778"/>
<organism evidence="3 4">
    <name type="scientific">Bombus terrestris</name>
    <name type="common">Buff-tailed bumblebee</name>
    <name type="synonym">Apis terrestris</name>
    <dbReference type="NCBI Taxonomy" id="30195"/>
    <lineage>
        <taxon>Eukaryota</taxon>
        <taxon>Metazoa</taxon>
        <taxon>Ecdysozoa</taxon>
        <taxon>Arthropoda</taxon>
        <taxon>Hexapoda</taxon>
        <taxon>Insecta</taxon>
        <taxon>Pterygota</taxon>
        <taxon>Neoptera</taxon>
        <taxon>Endopterygota</taxon>
        <taxon>Hymenoptera</taxon>
        <taxon>Apocrita</taxon>
        <taxon>Aculeata</taxon>
        <taxon>Apoidea</taxon>
        <taxon>Anthophila</taxon>
        <taxon>Apidae</taxon>
        <taxon>Bombus</taxon>
        <taxon>Bombus</taxon>
    </lineage>
</organism>
<dbReference type="InterPro" id="IPR038511">
    <property type="entry name" value="TAP42/TAP46-like_sf"/>
</dbReference>
<feature type="compositionally biased region" description="Basic and acidic residues" evidence="2">
    <location>
        <begin position="335"/>
        <end position="348"/>
    </location>
</feature>
<dbReference type="Gene3D" id="1.25.40.540">
    <property type="entry name" value="TAP42-like family"/>
    <property type="match status" value="1"/>
</dbReference>
<dbReference type="Pfam" id="PF04177">
    <property type="entry name" value="TAP42"/>
    <property type="match status" value="1"/>
</dbReference>
<evidence type="ECO:0000256" key="2">
    <source>
        <dbReference type="SAM" id="MobiDB-lite"/>
    </source>
</evidence>
<dbReference type="Proteomes" id="UP000835206">
    <property type="component" value="Chromosome 10"/>
</dbReference>
<feature type="compositionally biased region" description="Basic residues" evidence="2">
    <location>
        <begin position="349"/>
        <end position="361"/>
    </location>
</feature>
<comment type="similarity">
    <text evidence="1">Belongs to the IGBP1/TAP42 family.</text>
</comment>
<keyword evidence="3" id="KW-1185">Reference proteome</keyword>
<evidence type="ECO:0000256" key="1">
    <source>
        <dbReference type="ARBA" id="ARBA00034730"/>
    </source>
</evidence>
<dbReference type="PANTHER" id="PTHR10933">
    <property type="entry name" value="IMMUNOGLOBULIN-BINDING PROTEIN 1"/>
    <property type="match status" value="1"/>
</dbReference>
<sequence length="361" mass="41812">MSEENLSSSENDGKDVATLSELFDKAFELFNNINKTDEPTNSSKVQSDIKRTMNMLEQATRLVSIVDMFSQNESFEEVATENIKYFLLPAFLGTLATKICNTDDRMHVVNVAEIYFVDFLKRVKTYGLTNIEVPDINPEREKESVSERVRTNAELITEMVNRRNTKLQRFKEQKELESRLEILKKSLSNPNIDDEVKREYFVMLIKLYVNLTIEELNSLAAEKPILEHMKNMGKSGTMSTQISQKRKPAAPKLQPIIITRDEVEKKVFGVGYPSLPVLTVQEFYDQRVKEGDWPDPSQQHQTNSKCLQDLVNRQGMDNEEDDIKKEEMIEADDPETLRQLRAMDEYKDTHRRGWGNRANRS</sequence>
<dbReference type="GO" id="GO:0051721">
    <property type="term" value="F:protein phosphatase 2A binding"/>
    <property type="evidence" value="ECO:0007669"/>
    <property type="project" value="TreeGrafter"/>
</dbReference>
<dbReference type="InterPro" id="IPR007304">
    <property type="entry name" value="TAP46-like"/>
</dbReference>
<dbReference type="GO" id="GO:0035303">
    <property type="term" value="P:regulation of dephosphorylation"/>
    <property type="evidence" value="ECO:0007669"/>
    <property type="project" value="TreeGrafter"/>
</dbReference>
<dbReference type="AlphaFoldDB" id="A0A9B0F6A1"/>
<dbReference type="GO" id="GO:0009966">
    <property type="term" value="P:regulation of signal transduction"/>
    <property type="evidence" value="ECO:0007669"/>
    <property type="project" value="InterPro"/>
</dbReference>
<proteinExistence type="inferred from homology"/>
<feature type="region of interest" description="Disordered" evidence="2">
    <location>
        <begin position="315"/>
        <end position="361"/>
    </location>
</feature>
<dbReference type="GO" id="GO:0005829">
    <property type="term" value="C:cytosol"/>
    <property type="evidence" value="ECO:0007669"/>
    <property type="project" value="TreeGrafter"/>
</dbReference>
<dbReference type="CTD" id="326166"/>
<name>A0A9B0F6A1_BOMTE</name>
<dbReference type="FunFam" id="1.25.40.540:FF:000003">
    <property type="entry name" value="Immunoglobulin (CD79A)-binding protein 1"/>
    <property type="match status" value="1"/>
</dbReference>
<dbReference type="RefSeq" id="XP_003398560.2">
    <property type="nucleotide sequence ID" value="XM_003398512.4"/>
</dbReference>
<gene>
    <name evidence="4" type="primary">LOC100650778</name>
</gene>